<keyword evidence="1" id="KW-1133">Transmembrane helix</keyword>
<comment type="caution">
    <text evidence="2">The sequence shown here is derived from an EMBL/GenBank/DDBJ whole genome shotgun (WGS) entry which is preliminary data.</text>
</comment>
<keyword evidence="1" id="KW-0472">Membrane</keyword>
<dbReference type="Proteomes" id="UP001054945">
    <property type="component" value="Unassembled WGS sequence"/>
</dbReference>
<proteinExistence type="predicted"/>
<accession>A0AAV4QLG3</accession>
<dbReference type="AlphaFoldDB" id="A0AAV4QLG3"/>
<feature type="transmembrane region" description="Helical" evidence="1">
    <location>
        <begin position="97"/>
        <end position="115"/>
    </location>
</feature>
<gene>
    <name evidence="2" type="ORF">CEXT_451011</name>
</gene>
<keyword evidence="3" id="KW-1185">Reference proteome</keyword>
<evidence type="ECO:0000313" key="2">
    <source>
        <dbReference type="EMBL" id="GIY09114.1"/>
    </source>
</evidence>
<evidence type="ECO:0000313" key="3">
    <source>
        <dbReference type="Proteomes" id="UP001054945"/>
    </source>
</evidence>
<dbReference type="EMBL" id="BPLR01006331">
    <property type="protein sequence ID" value="GIY09114.1"/>
    <property type="molecule type" value="Genomic_DNA"/>
</dbReference>
<organism evidence="2 3">
    <name type="scientific">Caerostris extrusa</name>
    <name type="common">Bark spider</name>
    <name type="synonym">Caerostris bankana</name>
    <dbReference type="NCBI Taxonomy" id="172846"/>
    <lineage>
        <taxon>Eukaryota</taxon>
        <taxon>Metazoa</taxon>
        <taxon>Ecdysozoa</taxon>
        <taxon>Arthropoda</taxon>
        <taxon>Chelicerata</taxon>
        <taxon>Arachnida</taxon>
        <taxon>Araneae</taxon>
        <taxon>Araneomorphae</taxon>
        <taxon>Entelegynae</taxon>
        <taxon>Araneoidea</taxon>
        <taxon>Araneidae</taxon>
        <taxon>Caerostris</taxon>
    </lineage>
</organism>
<protein>
    <submittedName>
        <fullName evidence="2">Uncharacterized protein</fullName>
    </submittedName>
</protein>
<evidence type="ECO:0000256" key="1">
    <source>
        <dbReference type="SAM" id="Phobius"/>
    </source>
</evidence>
<keyword evidence="1" id="KW-0812">Transmembrane</keyword>
<sequence>MYFCKSRNDHTCQKNGKDIDKSSIKLALLLLSTYPLWKEERKKKAACDEHSLGECICSRHLPRGRRCCICVCLGGIRELPAETETHEQIGTQAPNKFLWLCVGGISLETVISFFIKTPSL</sequence>
<name>A0AAV4QLG3_CAEEX</name>
<reference evidence="2 3" key="1">
    <citation type="submission" date="2021-06" db="EMBL/GenBank/DDBJ databases">
        <title>Caerostris extrusa draft genome.</title>
        <authorList>
            <person name="Kono N."/>
            <person name="Arakawa K."/>
        </authorList>
    </citation>
    <scope>NUCLEOTIDE SEQUENCE [LARGE SCALE GENOMIC DNA]</scope>
</reference>